<dbReference type="InterPro" id="IPR005146">
    <property type="entry name" value="B3/B4_tRNA-bd"/>
</dbReference>
<dbReference type="GO" id="GO:0000287">
    <property type="term" value="F:magnesium ion binding"/>
    <property type="evidence" value="ECO:0007669"/>
    <property type="project" value="InterPro"/>
</dbReference>
<proteinExistence type="predicted"/>
<dbReference type="SMART" id="SM00874">
    <property type="entry name" value="B5"/>
    <property type="match status" value="1"/>
</dbReference>
<reference evidence="2" key="1">
    <citation type="journal article" date="2015" name="Nature">
        <title>Complex archaea that bridge the gap between prokaryotes and eukaryotes.</title>
        <authorList>
            <person name="Spang A."/>
            <person name="Saw J.H."/>
            <person name="Jorgensen S.L."/>
            <person name="Zaremba-Niedzwiedzka K."/>
            <person name="Martijn J."/>
            <person name="Lind A.E."/>
            <person name="van Eijk R."/>
            <person name="Schleper C."/>
            <person name="Guy L."/>
            <person name="Ettema T.J."/>
        </authorList>
    </citation>
    <scope>NUCLEOTIDE SEQUENCE</scope>
</reference>
<dbReference type="Gene3D" id="3.50.40.10">
    <property type="entry name" value="Phenylalanyl-trna Synthetase, Chain B, domain 3"/>
    <property type="match status" value="1"/>
</dbReference>
<protein>
    <recommendedName>
        <fullName evidence="1">B5 domain-containing protein</fullName>
    </recommendedName>
</protein>
<dbReference type="GO" id="GO:0009328">
    <property type="term" value="C:phenylalanine-tRNA ligase complex"/>
    <property type="evidence" value="ECO:0007669"/>
    <property type="project" value="TreeGrafter"/>
</dbReference>
<dbReference type="GO" id="GO:0006432">
    <property type="term" value="P:phenylalanyl-tRNA aminoacylation"/>
    <property type="evidence" value="ECO:0007669"/>
    <property type="project" value="InterPro"/>
</dbReference>
<dbReference type="Gene3D" id="3.30.56.10">
    <property type="match status" value="1"/>
</dbReference>
<dbReference type="GO" id="GO:0004826">
    <property type="term" value="F:phenylalanine-tRNA ligase activity"/>
    <property type="evidence" value="ECO:0007669"/>
    <property type="project" value="InterPro"/>
</dbReference>
<organism evidence="2">
    <name type="scientific">marine sediment metagenome</name>
    <dbReference type="NCBI Taxonomy" id="412755"/>
    <lineage>
        <taxon>unclassified sequences</taxon>
        <taxon>metagenomes</taxon>
        <taxon>ecological metagenomes</taxon>
    </lineage>
</organism>
<name>A0A0F8XD73_9ZZZZ</name>
<dbReference type="PANTHER" id="PTHR10947:SF0">
    <property type="entry name" value="PHENYLALANINE--TRNA LIGASE BETA SUBUNIT"/>
    <property type="match status" value="1"/>
</dbReference>
<dbReference type="EMBL" id="LAZR01070496">
    <property type="protein sequence ID" value="KKK40189.1"/>
    <property type="molecule type" value="Genomic_DNA"/>
</dbReference>
<feature type="domain" description="B5" evidence="1">
    <location>
        <begin position="187"/>
        <end position="258"/>
    </location>
</feature>
<feature type="non-terminal residue" evidence="2">
    <location>
        <position position="1"/>
    </location>
</feature>
<accession>A0A0F8XD73</accession>
<dbReference type="Pfam" id="PF03484">
    <property type="entry name" value="B5"/>
    <property type="match status" value="1"/>
</dbReference>
<dbReference type="PROSITE" id="PS51483">
    <property type="entry name" value="B5"/>
    <property type="match status" value="1"/>
</dbReference>
<dbReference type="InterPro" id="IPR005147">
    <property type="entry name" value="tRNA_synthase_B5-dom"/>
</dbReference>
<dbReference type="GO" id="GO:0005524">
    <property type="term" value="F:ATP binding"/>
    <property type="evidence" value="ECO:0007669"/>
    <property type="project" value="InterPro"/>
</dbReference>
<dbReference type="AlphaFoldDB" id="A0A0F8XD73"/>
<comment type="caution">
    <text evidence="2">The sequence shown here is derived from an EMBL/GenBank/DDBJ whole genome shotgun (WGS) entry which is preliminary data.</text>
</comment>
<dbReference type="PANTHER" id="PTHR10947">
    <property type="entry name" value="PHENYLALANYL-TRNA SYNTHETASE BETA CHAIN AND LEUCINE-RICH REPEAT-CONTAINING PROTEIN 47"/>
    <property type="match status" value="1"/>
</dbReference>
<sequence>DKSLPKEWPYAFSCIVKGLKFNDKKIKEIIDLQEKLGTTLLRKRKKGGLGIYPLEKINFPVKFKGLNPKEIKFRPLESSSEMTGNQILSKHPTGREYSHIMKGWNKFPVFVDDKGIIMSMPPIINSRDVGKIDSTTRDIFVECTGPNKNTLKDALNIVVSSLSEIGGKIYSIECIQQNGKKEVFPDFTPEKMKISLDNVNKLLGLSLKEPDVKKFLERMGYGYSKGVVSIPAYRTDVLHEVDLIEDIAIAYGYENFVPEIPEISTIGQENPRETIKRKIWEIMDSGQLQSQYQYSYLNVKLS</sequence>
<evidence type="ECO:0000313" key="2">
    <source>
        <dbReference type="EMBL" id="KKK40189.1"/>
    </source>
</evidence>
<dbReference type="GO" id="GO:0003723">
    <property type="term" value="F:RNA binding"/>
    <property type="evidence" value="ECO:0007669"/>
    <property type="project" value="InterPro"/>
</dbReference>
<evidence type="ECO:0000259" key="1">
    <source>
        <dbReference type="PROSITE" id="PS51483"/>
    </source>
</evidence>
<dbReference type="SMART" id="SM00873">
    <property type="entry name" value="B3_4"/>
    <property type="match status" value="1"/>
</dbReference>
<dbReference type="InterPro" id="IPR020825">
    <property type="entry name" value="Phe-tRNA_synthase-like_B3/B4"/>
</dbReference>
<dbReference type="InterPro" id="IPR009061">
    <property type="entry name" value="DNA-bd_dom_put_sf"/>
</dbReference>
<dbReference type="SUPFAM" id="SSF46955">
    <property type="entry name" value="Putative DNA-binding domain"/>
    <property type="match status" value="1"/>
</dbReference>
<dbReference type="InterPro" id="IPR045060">
    <property type="entry name" value="Phe-tRNA-ligase_IIc_bsu"/>
</dbReference>
<gene>
    <name evidence="2" type="ORF">LCGC14_3145150</name>
</gene>